<dbReference type="Pfam" id="PF01041">
    <property type="entry name" value="DegT_DnrJ_EryC1"/>
    <property type="match status" value="1"/>
</dbReference>
<evidence type="ECO:0000313" key="9">
    <source>
        <dbReference type="EMBL" id="GAP19595.1"/>
    </source>
</evidence>
<comment type="cofactor">
    <cofactor evidence="1">
        <name>pyridoxal 5'-phosphate</name>
        <dbReference type="ChEBI" id="CHEBI:597326"/>
    </cofactor>
</comment>
<dbReference type="AlphaFoldDB" id="A0A0M8JSB6"/>
<dbReference type="RefSeq" id="WP_062419864.1">
    <property type="nucleotide sequence ID" value="NZ_BBXZ01000183.1"/>
</dbReference>
<dbReference type="Gene3D" id="3.90.1150.10">
    <property type="entry name" value="Aspartate Aminotransferase, domain 1"/>
    <property type="match status" value="1"/>
</dbReference>
<dbReference type="Gene3D" id="3.40.640.10">
    <property type="entry name" value="Type I PLP-dependent aspartate aminotransferase-like (Major domain)"/>
    <property type="match status" value="1"/>
</dbReference>
<dbReference type="SUPFAM" id="SSF53383">
    <property type="entry name" value="PLP-dependent transferases"/>
    <property type="match status" value="1"/>
</dbReference>
<reference evidence="9" key="1">
    <citation type="journal article" date="2015" name="Genome Announc.">
        <title>Draft Genome Sequences of Anaerolinea thermolimosa IMO-1, Bellilinea caldifistulae GOMI-1, Leptolinea tardivitalis YMTK-2, Levilinea saccharolytica KIBI-1, Longilinea arvoryzae KOME-1, Previously Described as Members of the Class Anaerolineae (Chloroflexi).</title>
        <authorList>
            <person name="Matsuura N."/>
            <person name="Tourlousse M.D."/>
            <person name="Ohashi A."/>
            <person name="Hugenholtz P."/>
            <person name="Sekiguchi Y."/>
        </authorList>
    </citation>
    <scope>NUCLEOTIDE SEQUENCE</scope>
    <source>
        <strain evidence="9">KIBI-1</strain>
    </source>
</reference>
<dbReference type="CDD" id="cd00616">
    <property type="entry name" value="AHBA_syn"/>
    <property type="match status" value="1"/>
</dbReference>
<evidence type="ECO:0000256" key="5">
    <source>
        <dbReference type="ARBA" id="ARBA00037999"/>
    </source>
</evidence>
<dbReference type="PANTHER" id="PTHR30244:SF34">
    <property type="entry name" value="DTDP-4-AMINO-4,6-DIDEOXYGALACTOSE TRANSAMINASE"/>
    <property type="match status" value="1"/>
</dbReference>
<accession>A0A0M8JSB6</accession>
<dbReference type="InterPro" id="IPR015421">
    <property type="entry name" value="PyrdxlP-dep_Trfase_major"/>
</dbReference>
<keyword evidence="2 10" id="KW-0032">Aminotransferase</keyword>
<evidence type="ECO:0000256" key="2">
    <source>
        <dbReference type="ARBA" id="ARBA00022576"/>
    </source>
</evidence>
<dbReference type="STRING" id="229921.ADN01_11675"/>
<keyword evidence="11" id="KW-1185">Reference proteome</keyword>
<feature type="active site" description="Proton acceptor" evidence="6">
    <location>
        <position position="179"/>
    </location>
</feature>
<dbReference type="PANTHER" id="PTHR30244">
    <property type="entry name" value="TRANSAMINASE"/>
    <property type="match status" value="1"/>
</dbReference>
<evidence type="ECO:0000256" key="1">
    <source>
        <dbReference type="ARBA" id="ARBA00001933"/>
    </source>
</evidence>
<dbReference type="PATRIC" id="fig|229921.5.peg.1558"/>
<evidence type="ECO:0000256" key="3">
    <source>
        <dbReference type="ARBA" id="ARBA00022679"/>
    </source>
</evidence>
<gene>
    <name evidence="10" type="ORF">ADN01_11675</name>
    <name evidence="9" type="ORF">LSAC_03505</name>
</gene>
<feature type="modified residue" description="N6-(pyridoxal phosphate)lysine" evidence="7">
    <location>
        <position position="179"/>
    </location>
</feature>
<evidence type="ECO:0000313" key="10">
    <source>
        <dbReference type="EMBL" id="KPL80772.1"/>
    </source>
</evidence>
<dbReference type="GO" id="GO:0000271">
    <property type="term" value="P:polysaccharide biosynthetic process"/>
    <property type="evidence" value="ECO:0007669"/>
    <property type="project" value="TreeGrafter"/>
</dbReference>
<protein>
    <submittedName>
        <fullName evidence="10">Aminotransferase DegT</fullName>
    </submittedName>
    <submittedName>
        <fullName evidence="9">Predicted pyridoxal phosphate-dependent enzyme</fullName>
    </submittedName>
</protein>
<dbReference type="EMBL" id="LGCM01000039">
    <property type="protein sequence ID" value="KPL80772.1"/>
    <property type="molecule type" value="Genomic_DNA"/>
</dbReference>
<evidence type="ECO:0000256" key="8">
    <source>
        <dbReference type="RuleBase" id="RU004508"/>
    </source>
</evidence>
<evidence type="ECO:0000256" key="6">
    <source>
        <dbReference type="PIRSR" id="PIRSR000390-1"/>
    </source>
</evidence>
<name>A0A0M8JSB6_9CHLR</name>
<dbReference type="PIRSF" id="PIRSF000390">
    <property type="entry name" value="PLP_StrS"/>
    <property type="match status" value="1"/>
</dbReference>
<dbReference type="GO" id="GO:0008483">
    <property type="term" value="F:transaminase activity"/>
    <property type="evidence" value="ECO:0007669"/>
    <property type="project" value="UniProtKB-KW"/>
</dbReference>
<dbReference type="EMBL" id="DF967975">
    <property type="protein sequence ID" value="GAP19595.1"/>
    <property type="molecule type" value="Genomic_DNA"/>
</dbReference>
<keyword evidence="3 10" id="KW-0808">Transferase</keyword>
<proteinExistence type="inferred from homology"/>
<evidence type="ECO:0000256" key="4">
    <source>
        <dbReference type="ARBA" id="ARBA00022898"/>
    </source>
</evidence>
<comment type="similarity">
    <text evidence="5 8">Belongs to the DegT/DnrJ/EryC1 family.</text>
</comment>
<reference evidence="10 11" key="2">
    <citation type="submission" date="2015-07" db="EMBL/GenBank/DDBJ databases">
        <title>Genome sequence of Levilinea saccharolytica DSM 16555.</title>
        <authorList>
            <person name="Hemp J."/>
            <person name="Ward L.M."/>
            <person name="Pace L.A."/>
            <person name="Fischer W.W."/>
        </authorList>
    </citation>
    <scope>NUCLEOTIDE SEQUENCE [LARGE SCALE GENOMIC DNA]</scope>
    <source>
        <strain evidence="10 11">KIBI-1</strain>
    </source>
</reference>
<dbReference type="FunFam" id="3.40.640.10:FF:000090">
    <property type="entry name" value="Pyridoxal phosphate-dependent aminotransferase"/>
    <property type="match status" value="1"/>
</dbReference>
<sequence length="359" mass="39251">MINMAKPVMGPEEKQAVLEVLDSGIIAQGPRTKAFEDAFAQMCAARHAIATSSGTTALHVALLAHKIGAGDEVITSAFTFIASANSVLYVGARPVFVDIDPRTFNLDVSQIEAAITPRTKAIMPVHLFGLVSDMDPIMKLAEKYNLAVIEDACQSHGATYRGTKAGAFGTGAFSLYPTKNITSGEGGMITTNDDAVNEACRVIRNHGMRVRYYHDELGFNFRMTDIHAAIGLAQIGKLDLFNRKRQENAAFYNAHLKGVTTPFVPEGYGHVYHQYTVRVPDGKRDTLRDYLKEQGIGSEVYYPVPIHKQKLYTQELGYNQTLPETEKAALEVLSLPVHPSLSQADLETVVKAINTFMGA</sequence>
<evidence type="ECO:0000313" key="11">
    <source>
        <dbReference type="Proteomes" id="UP000050501"/>
    </source>
</evidence>
<dbReference type="Proteomes" id="UP000050501">
    <property type="component" value="Unassembled WGS sequence"/>
</dbReference>
<evidence type="ECO:0000256" key="7">
    <source>
        <dbReference type="PIRSR" id="PIRSR000390-2"/>
    </source>
</evidence>
<organism evidence="9">
    <name type="scientific">Levilinea saccharolytica</name>
    <dbReference type="NCBI Taxonomy" id="229921"/>
    <lineage>
        <taxon>Bacteria</taxon>
        <taxon>Bacillati</taxon>
        <taxon>Chloroflexota</taxon>
        <taxon>Anaerolineae</taxon>
        <taxon>Anaerolineales</taxon>
        <taxon>Anaerolineaceae</taxon>
        <taxon>Levilinea</taxon>
    </lineage>
</organism>
<dbReference type="GO" id="GO:0030170">
    <property type="term" value="F:pyridoxal phosphate binding"/>
    <property type="evidence" value="ECO:0007669"/>
    <property type="project" value="TreeGrafter"/>
</dbReference>
<dbReference type="InterPro" id="IPR015422">
    <property type="entry name" value="PyrdxlP-dep_Trfase_small"/>
</dbReference>
<keyword evidence="4 7" id="KW-0663">Pyridoxal phosphate</keyword>
<dbReference type="InterPro" id="IPR000653">
    <property type="entry name" value="DegT/StrS_aminotransferase"/>
</dbReference>
<dbReference type="InterPro" id="IPR015424">
    <property type="entry name" value="PyrdxlP-dep_Trfase"/>
</dbReference>